<evidence type="ECO:0000256" key="1">
    <source>
        <dbReference type="SAM" id="MobiDB-lite"/>
    </source>
</evidence>
<dbReference type="AlphaFoldDB" id="A0A9Q3KY17"/>
<protein>
    <submittedName>
        <fullName evidence="2">Uncharacterized protein</fullName>
    </submittedName>
</protein>
<gene>
    <name evidence="2" type="ORF">O181_127492</name>
</gene>
<accession>A0A9Q3KY17</accession>
<keyword evidence="3" id="KW-1185">Reference proteome</keyword>
<feature type="compositionally biased region" description="Basic residues" evidence="1">
    <location>
        <begin position="104"/>
        <end position="114"/>
    </location>
</feature>
<evidence type="ECO:0000313" key="2">
    <source>
        <dbReference type="EMBL" id="MBW0587777.1"/>
    </source>
</evidence>
<sequence>MPELPPAPKRQASTLDTLLESPEAERTPIPVVIPESLPTGNSRDIPVSVQELVYGGKAAGVGTSAKYPNRKNELLYSSEEVHDPRKASRPSEGLDTHVLQGKSLKYKSLVKKSKPLSEDQKKELSQKKEKSPVEAPQAPTSKNKPQKVQKKDKKTSKRNKKGKQKTKGKAKSKWNKPYPQNYRIPKKEKTAMDNVFNMARTLMDFLSKEEEKNEPILSREMEAVKLVIKKLWKSWTILSISNKSWVEIFYIKKESQNTIIGLENVNKDNIFSLTHICERIESKVTSLNQPDNNSISFITKQLKELRIQAQNLEN</sequence>
<organism evidence="2 3">
    <name type="scientific">Austropuccinia psidii MF-1</name>
    <dbReference type="NCBI Taxonomy" id="1389203"/>
    <lineage>
        <taxon>Eukaryota</taxon>
        <taxon>Fungi</taxon>
        <taxon>Dikarya</taxon>
        <taxon>Basidiomycota</taxon>
        <taxon>Pucciniomycotina</taxon>
        <taxon>Pucciniomycetes</taxon>
        <taxon>Pucciniales</taxon>
        <taxon>Sphaerophragmiaceae</taxon>
        <taxon>Austropuccinia</taxon>
    </lineage>
</organism>
<dbReference type="EMBL" id="AVOT02128266">
    <property type="protein sequence ID" value="MBW0587777.1"/>
    <property type="molecule type" value="Genomic_DNA"/>
</dbReference>
<feature type="region of interest" description="Disordered" evidence="1">
    <location>
        <begin position="75"/>
        <end position="181"/>
    </location>
</feature>
<dbReference type="Proteomes" id="UP000765509">
    <property type="component" value="Unassembled WGS sequence"/>
</dbReference>
<proteinExistence type="predicted"/>
<name>A0A9Q3KY17_9BASI</name>
<comment type="caution">
    <text evidence="2">The sequence shown here is derived from an EMBL/GenBank/DDBJ whole genome shotgun (WGS) entry which is preliminary data.</text>
</comment>
<feature type="region of interest" description="Disordered" evidence="1">
    <location>
        <begin position="19"/>
        <end position="44"/>
    </location>
</feature>
<evidence type="ECO:0000313" key="3">
    <source>
        <dbReference type="Proteomes" id="UP000765509"/>
    </source>
</evidence>
<feature type="compositionally biased region" description="Basic and acidic residues" evidence="1">
    <location>
        <begin position="115"/>
        <end position="132"/>
    </location>
</feature>
<feature type="compositionally biased region" description="Basic residues" evidence="1">
    <location>
        <begin position="144"/>
        <end position="174"/>
    </location>
</feature>
<reference evidence="2" key="1">
    <citation type="submission" date="2021-03" db="EMBL/GenBank/DDBJ databases">
        <title>Draft genome sequence of rust myrtle Austropuccinia psidii MF-1, a brazilian biotype.</title>
        <authorList>
            <person name="Quecine M.C."/>
            <person name="Pachon D.M.R."/>
            <person name="Bonatelli M.L."/>
            <person name="Correr F.H."/>
            <person name="Franceschini L.M."/>
            <person name="Leite T.F."/>
            <person name="Margarido G.R.A."/>
            <person name="Almeida C.A."/>
            <person name="Ferrarezi J.A."/>
            <person name="Labate C.A."/>
        </authorList>
    </citation>
    <scope>NUCLEOTIDE SEQUENCE</scope>
    <source>
        <strain evidence="2">MF-1</strain>
    </source>
</reference>